<dbReference type="EMBL" id="CP021383">
    <property type="protein sequence ID" value="ARU50398.1"/>
    <property type="molecule type" value="Genomic_DNA"/>
</dbReference>
<evidence type="ECO:0000256" key="1">
    <source>
        <dbReference type="SAM" id="Phobius"/>
    </source>
</evidence>
<keyword evidence="1" id="KW-0812">Transmembrane</keyword>
<dbReference type="Proteomes" id="UP000196228">
    <property type="component" value="Chromosome"/>
</dbReference>
<reference evidence="2 3" key="1">
    <citation type="submission" date="2017-05" db="EMBL/GenBank/DDBJ databases">
        <authorList>
            <person name="Song R."/>
            <person name="Chenine A.L."/>
            <person name="Ruprecht R.M."/>
        </authorList>
    </citation>
    <scope>NUCLEOTIDE SEQUENCE [LARGE SCALE GENOMIC DNA]</scope>
    <source>
        <strain evidence="2 3">PSBB019</strain>
    </source>
</reference>
<proteinExistence type="predicted"/>
<dbReference type="OrthoDB" id="5147195at2"/>
<protein>
    <submittedName>
        <fullName evidence="2">Uncharacterized protein</fullName>
    </submittedName>
</protein>
<keyword evidence="1" id="KW-1133">Transmembrane helix</keyword>
<dbReference type="KEGG" id="cceu:CBR64_01655"/>
<evidence type="ECO:0000313" key="3">
    <source>
        <dbReference type="Proteomes" id="UP000196228"/>
    </source>
</evidence>
<accession>A0A1Y0HQJ3</accession>
<evidence type="ECO:0000313" key="2">
    <source>
        <dbReference type="EMBL" id="ARU50398.1"/>
    </source>
</evidence>
<gene>
    <name evidence="2" type="ORF">CBR64_01655</name>
</gene>
<feature type="transmembrane region" description="Helical" evidence="1">
    <location>
        <begin position="154"/>
        <end position="177"/>
    </location>
</feature>
<organism evidence="2 3">
    <name type="scientific">Cellulosimicrobium cellulans</name>
    <name type="common">Arthrobacter luteus</name>
    <dbReference type="NCBI Taxonomy" id="1710"/>
    <lineage>
        <taxon>Bacteria</taxon>
        <taxon>Bacillati</taxon>
        <taxon>Actinomycetota</taxon>
        <taxon>Actinomycetes</taxon>
        <taxon>Micrococcales</taxon>
        <taxon>Promicromonosporaceae</taxon>
        <taxon>Cellulosimicrobium</taxon>
    </lineage>
</organism>
<keyword evidence="1" id="KW-0472">Membrane</keyword>
<dbReference type="AlphaFoldDB" id="A0A1Y0HQJ3"/>
<dbReference type="RefSeq" id="WP_087469477.1">
    <property type="nucleotide sequence ID" value="NZ_CP021383.1"/>
</dbReference>
<feature type="transmembrane region" description="Helical" evidence="1">
    <location>
        <begin position="35"/>
        <end position="56"/>
    </location>
</feature>
<name>A0A1Y0HQJ3_CELCE</name>
<feature type="transmembrane region" description="Helical" evidence="1">
    <location>
        <begin position="63"/>
        <end position="81"/>
    </location>
</feature>
<sequence>MAWWEEDRSPLADQLADSSRPVRPVSPYEGDHSGAWAALPWWLLLGAAVTAAGIAVLRFSGTFAVACLGTTVLALGLFYLSQYGTLAFYVLQVGRLRDRRAAAALAHEPPPPLTDHDVRQFHVPFRRSSTGSAFLGLLDPGEGPAPTALRVARVVGGACTGVFVAGAVLTVVAGTLARA</sequence>